<gene>
    <name evidence="7" type="primary">dsbA</name>
    <name evidence="7" type="ORF">CARN7_1055</name>
</gene>
<organism evidence="7">
    <name type="scientific">mine drainage metagenome</name>
    <dbReference type="NCBI Taxonomy" id="410659"/>
    <lineage>
        <taxon>unclassified sequences</taxon>
        <taxon>metagenomes</taxon>
        <taxon>ecological metagenomes</taxon>
    </lineage>
</organism>
<dbReference type="PANTHER" id="PTHR35891">
    <property type="entry name" value="THIOL:DISULFIDE INTERCHANGE PROTEIN DSBA"/>
    <property type="match status" value="1"/>
</dbReference>
<sequence length="214" mass="23409">MRKNLFMLMATALLSLFISTGPAQAAAIQNKDFTVLGVPIETDSGSKIEVDEFFWYGCPHCFNLEPGLNSWIKTVPKYVAIHRIPAVLNNSWAVQAKVWYALSALGLANKYHDDFFNAIHLDGLDARSEVSIFNWAGKMGINQQAFANAYNSFGVQSQVAHAAQLTKEAQITGVPTFVVDGQYVASESMTGGEAALFQTLDALIAKARQAHARH</sequence>
<dbReference type="Pfam" id="PF01323">
    <property type="entry name" value="DSBA"/>
    <property type="match status" value="1"/>
</dbReference>
<comment type="similarity">
    <text evidence="1">Belongs to the thioredoxin family. DsbA subfamily.</text>
</comment>
<dbReference type="InterPro" id="IPR050824">
    <property type="entry name" value="Thiol_disulfide_DsbA"/>
</dbReference>
<dbReference type="PIRSF" id="PIRSF001488">
    <property type="entry name" value="Tdi_protein"/>
    <property type="match status" value="1"/>
</dbReference>
<comment type="caution">
    <text evidence="7">The sequence shown here is derived from an EMBL/GenBank/DDBJ whole genome shotgun (WGS) entry which is preliminary data.</text>
</comment>
<feature type="domain" description="DSBA-like thioredoxin" evidence="6">
    <location>
        <begin position="93"/>
        <end position="190"/>
    </location>
</feature>
<protein>
    <recommendedName>
        <fullName evidence="2">Thiol:disulfide interchange protein DsbA</fullName>
    </recommendedName>
</protein>
<dbReference type="GO" id="GO:0016491">
    <property type="term" value="F:oxidoreductase activity"/>
    <property type="evidence" value="ECO:0007669"/>
    <property type="project" value="InterPro"/>
</dbReference>
<evidence type="ECO:0000256" key="1">
    <source>
        <dbReference type="ARBA" id="ARBA00005791"/>
    </source>
</evidence>
<dbReference type="InterPro" id="IPR001853">
    <property type="entry name" value="DSBA-like_thioredoxin_dom"/>
</dbReference>
<dbReference type="AlphaFoldDB" id="E6QSR0"/>
<name>E6QSR0_9ZZZZ</name>
<proteinExistence type="inferred from homology"/>
<dbReference type="InterPro" id="IPR023205">
    <property type="entry name" value="DsbA/DsbL"/>
</dbReference>
<evidence type="ECO:0000256" key="4">
    <source>
        <dbReference type="ARBA" id="ARBA00023157"/>
    </source>
</evidence>
<dbReference type="Gene3D" id="3.40.30.10">
    <property type="entry name" value="Glutaredoxin"/>
    <property type="match status" value="1"/>
</dbReference>
<accession>E6QSR0</accession>
<dbReference type="PANTHER" id="PTHR35891:SF3">
    <property type="entry name" value="THIOL:DISULFIDE INTERCHANGE PROTEIN DSBL"/>
    <property type="match status" value="1"/>
</dbReference>
<evidence type="ECO:0000256" key="2">
    <source>
        <dbReference type="ARBA" id="ARBA00013831"/>
    </source>
</evidence>
<evidence type="ECO:0000256" key="3">
    <source>
        <dbReference type="ARBA" id="ARBA00022729"/>
    </source>
</evidence>
<keyword evidence="5" id="KW-0676">Redox-active center</keyword>
<dbReference type="CDD" id="cd03019">
    <property type="entry name" value="DsbA_DsbA"/>
    <property type="match status" value="1"/>
</dbReference>
<dbReference type="SUPFAM" id="SSF52833">
    <property type="entry name" value="Thioredoxin-like"/>
    <property type="match status" value="1"/>
</dbReference>
<keyword evidence="4" id="KW-1015">Disulfide bond</keyword>
<evidence type="ECO:0000259" key="6">
    <source>
        <dbReference type="Pfam" id="PF01323"/>
    </source>
</evidence>
<evidence type="ECO:0000313" key="7">
    <source>
        <dbReference type="EMBL" id="CBI10282.1"/>
    </source>
</evidence>
<dbReference type="EMBL" id="CABR01000080">
    <property type="protein sequence ID" value="CBI10282.1"/>
    <property type="molecule type" value="Genomic_DNA"/>
</dbReference>
<dbReference type="InterPro" id="IPR036249">
    <property type="entry name" value="Thioredoxin-like_sf"/>
</dbReference>
<evidence type="ECO:0000256" key="5">
    <source>
        <dbReference type="ARBA" id="ARBA00023284"/>
    </source>
</evidence>
<reference evidence="7" key="1">
    <citation type="submission" date="2009-10" db="EMBL/GenBank/DDBJ databases">
        <title>Diversity of trophic interactions inside an arsenic-rich microbial ecosystem.</title>
        <authorList>
            <person name="Bertin P.N."/>
            <person name="Heinrich-Salmeron A."/>
            <person name="Pelletier E."/>
            <person name="Goulhen-Chollet F."/>
            <person name="Arsene-Ploetze F."/>
            <person name="Gallien S."/>
            <person name="Calteau A."/>
            <person name="Vallenet D."/>
            <person name="Casiot C."/>
            <person name="Chane-Woon-Ming B."/>
            <person name="Giloteaux L."/>
            <person name="Barakat M."/>
            <person name="Bonnefoy V."/>
            <person name="Bruneel O."/>
            <person name="Chandler M."/>
            <person name="Cleiss J."/>
            <person name="Duran R."/>
            <person name="Elbaz-Poulichet F."/>
            <person name="Fonknechten N."/>
            <person name="Lauga B."/>
            <person name="Mornico D."/>
            <person name="Ortet P."/>
            <person name="Schaeffer C."/>
            <person name="Siguier P."/>
            <person name="Alexander Thil Smith A."/>
            <person name="Van Dorsselaer A."/>
            <person name="Weissenbach J."/>
            <person name="Medigue C."/>
            <person name="Le Paslier D."/>
        </authorList>
    </citation>
    <scope>NUCLEOTIDE SEQUENCE</scope>
</reference>
<keyword evidence="3" id="KW-0732">Signal</keyword>